<feature type="transmembrane region" description="Helical" evidence="1">
    <location>
        <begin position="43"/>
        <end position="60"/>
    </location>
</feature>
<keyword evidence="1" id="KW-0812">Transmembrane</keyword>
<keyword evidence="1" id="KW-1133">Transmembrane helix</keyword>
<accession>A0A0H3YXT4</accession>
<evidence type="ECO:0000313" key="4">
    <source>
        <dbReference type="Proteomes" id="UP001158076"/>
    </source>
</evidence>
<sequence length="220" mass="24107">MLPAGWAMLATSMQDRTLHLTLGTLVLLALIASAIAPYDRATWLLEVAPVLIATPVLLLSHRSFPLTRLLYVVIAIHALILILGGTYTYARVPPGFWVQEWFDLSRNPYDKLGHFIQGVTPALLAREILLRLRFVVPGKMLGFLAVCVALAFSAFYELIEWWVALLAGQGAVDFLGTQGDPWDTQSDMLMALLGALLSVSLLAGTQDRQIEHLQRTGAAG</sequence>
<feature type="transmembrane region" description="Helical" evidence="1">
    <location>
        <begin position="188"/>
        <end position="205"/>
    </location>
</feature>
<dbReference type="Pfam" id="PF09997">
    <property type="entry name" value="DUF2238"/>
    <property type="match status" value="1"/>
</dbReference>
<dbReference type="AlphaFoldDB" id="A0A0H3YXT4"/>
<keyword evidence="1" id="KW-0472">Membrane</keyword>
<comment type="caution">
    <text evidence="2">The sequence shown here is derived from an EMBL/GenBank/DDBJ whole genome shotgun (WGS) entry which is preliminary data.</text>
</comment>
<dbReference type="RefSeq" id="WP_014597387.1">
    <property type="nucleotide sequence ID" value="NZ_CP011854.1"/>
</dbReference>
<organism evidence="2 4">
    <name type="scientific">Stutzerimonas stutzeri</name>
    <name type="common">Pseudomonas stutzeri</name>
    <dbReference type="NCBI Taxonomy" id="316"/>
    <lineage>
        <taxon>Bacteria</taxon>
        <taxon>Pseudomonadati</taxon>
        <taxon>Pseudomonadota</taxon>
        <taxon>Gammaproteobacteria</taxon>
        <taxon>Pseudomonadales</taxon>
        <taxon>Pseudomonadaceae</taxon>
        <taxon>Stutzerimonas</taxon>
    </lineage>
</organism>
<dbReference type="InterPro" id="IPR014509">
    <property type="entry name" value="YjdF-like"/>
</dbReference>
<evidence type="ECO:0000313" key="2">
    <source>
        <dbReference type="EMBL" id="MDH0145583.1"/>
    </source>
</evidence>
<dbReference type="PIRSF" id="PIRSF020606">
    <property type="entry name" value="UCP020606"/>
    <property type="match status" value="1"/>
</dbReference>
<dbReference type="Proteomes" id="UP001158076">
    <property type="component" value="Unassembled WGS sequence"/>
</dbReference>
<feature type="transmembrane region" description="Helical" evidence="1">
    <location>
        <begin position="69"/>
        <end position="92"/>
    </location>
</feature>
<proteinExistence type="predicted"/>
<reference evidence="2" key="1">
    <citation type="submission" date="2022-09" db="EMBL/GenBank/DDBJ databases">
        <title>Intensive care unit water sources are persistently colonized with multi-drug resistant bacteria and are the site of extensive horizontal gene transfer of antibiotic resistance genes.</title>
        <authorList>
            <person name="Diorio-Toth L."/>
        </authorList>
    </citation>
    <scope>NUCLEOTIDE SEQUENCE</scope>
    <source>
        <strain evidence="3">GD03947</strain>
        <strain evidence="2">GD04147</strain>
    </source>
</reference>
<dbReference type="EMBL" id="JAOCAE010000003">
    <property type="protein sequence ID" value="MDH1235589.1"/>
    <property type="molecule type" value="Genomic_DNA"/>
</dbReference>
<gene>
    <name evidence="3" type="ORF">N5C32_06005</name>
    <name evidence="2" type="ORF">N7335_04180</name>
</gene>
<name>A0A0H3YXT4_STUST</name>
<dbReference type="EMBL" id="JAODZE010000003">
    <property type="protein sequence ID" value="MDH0145583.1"/>
    <property type="molecule type" value="Genomic_DNA"/>
</dbReference>
<dbReference type="InterPro" id="IPR058534">
    <property type="entry name" value="YjdF"/>
</dbReference>
<evidence type="ECO:0000256" key="1">
    <source>
        <dbReference type="SAM" id="Phobius"/>
    </source>
</evidence>
<evidence type="ECO:0000313" key="3">
    <source>
        <dbReference type="EMBL" id="MDH1235589.1"/>
    </source>
</evidence>
<dbReference type="Proteomes" id="UP001158500">
    <property type="component" value="Unassembled WGS sequence"/>
</dbReference>
<feature type="transmembrane region" description="Helical" evidence="1">
    <location>
        <begin position="141"/>
        <end position="168"/>
    </location>
</feature>
<feature type="transmembrane region" description="Helical" evidence="1">
    <location>
        <begin position="112"/>
        <end position="129"/>
    </location>
</feature>
<protein>
    <submittedName>
        <fullName evidence="2">DUF2238 domain-containing protein</fullName>
    </submittedName>
</protein>